<dbReference type="PANTHER" id="PTHR23033">
    <property type="entry name" value="BETA1,3-GALACTOSYLTRANSFERASE"/>
    <property type="match status" value="1"/>
</dbReference>
<evidence type="ECO:0000256" key="8">
    <source>
        <dbReference type="ARBA" id="ARBA00022741"/>
    </source>
</evidence>
<keyword evidence="8" id="KW-0547">Nucleotide-binding</keyword>
<dbReference type="Proteomes" id="UP001152320">
    <property type="component" value="Chromosome 18"/>
</dbReference>
<evidence type="ECO:0000256" key="12">
    <source>
        <dbReference type="SAM" id="MobiDB-lite"/>
    </source>
</evidence>
<evidence type="ECO:0000256" key="2">
    <source>
        <dbReference type="ARBA" id="ARBA00004922"/>
    </source>
</evidence>
<evidence type="ECO:0000256" key="10">
    <source>
        <dbReference type="ARBA" id="ARBA00022989"/>
    </source>
</evidence>
<evidence type="ECO:0000256" key="9">
    <source>
        <dbReference type="ARBA" id="ARBA00022968"/>
    </source>
</evidence>
<dbReference type="InterPro" id="IPR026050">
    <property type="entry name" value="C1GALT1/C1GALT1_chp1"/>
</dbReference>
<protein>
    <recommendedName>
        <fullName evidence="4">N-acetylgalactosaminide beta-1,3-galactosyltransferase</fullName>
        <ecNumber evidence="4">2.4.1.122</ecNumber>
    </recommendedName>
</protein>
<feature type="domain" description="Fringe-like glycosyltransferase" evidence="13">
    <location>
        <begin position="23"/>
        <end position="172"/>
    </location>
</feature>
<comment type="pathway">
    <text evidence="2">Protein modification; protein glycosylation.</text>
</comment>
<feature type="compositionally biased region" description="Basic and acidic residues" evidence="12">
    <location>
        <begin position="325"/>
        <end position="335"/>
    </location>
</feature>
<evidence type="ECO:0000256" key="6">
    <source>
        <dbReference type="ARBA" id="ARBA00022679"/>
    </source>
</evidence>
<name>A0A9Q1BH57_HOLLE</name>
<dbReference type="InterPro" id="IPR003378">
    <property type="entry name" value="Fringe-like_glycosylTrfase"/>
</dbReference>
<dbReference type="GO" id="GO:0016263">
    <property type="term" value="F:glycoprotein-N-acetylgalactosamine 3-beta-galactosyltransferase activity"/>
    <property type="evidence" value="ECO:0007669"/>
    <property type="project" value="UniProtKB-EC"/>
</dbReference>
<dbReference type="EC" id="2.4.1.122" evidence="4"/>
<evidence type="ECO:0000256" key="7">
    <source>
        <dbReference type="ARBA" id="ARBA00022692"/>
    </source>
</evidence>
<reference evidence="14" key="1">
    <citation type="submission" date="2021-10" db="EMBL/GenBank/DDBJ databases">
        <title>Tropical sea cucumber genome reveals ecological adaptation and Cuvierian tubules defense mechanism.</title>
        <authorList>
            <person name="Chen T."/>
        </authorList>
    </citation>
    <scope>NUCLEOTIDE SEQUENCE</scope>
    <source>
        <strain evidence="14">Nanhai2018</strain>
        <tissue evidence="14">Muscle</tissue>
    </source>
</reference>
<feature type="compositionally biased region" description="Basic and acidic residues" evidence="12">
    <location>
        <begin position="349"/>
        <end position="360"/>
    </location>
</feature>
<feature type="compositionally biased region" description="Basic residues" evidence="12">
    <location>
        <begin position="336"/>
        <end position="348"/>
    </location>
</feature>
<keyword evidence="11" id="KW-0472">Membrane</keyword>
<keyword evidence="9" id="KW-0735">Signal-anchor</keyword>
<feature type="compositionally biased region" description="Basic and acidic residues" evidence="12">
    <location>
        <begin position="289"/>
        <end position="308"/>
    </location>
</feature>
<evidence type="ECO:0000256" key="3">
    <source>
        <dbReference type="ARBA" id="ARBA00006462"/>
    </source>
</evidence>
<comment type="similarity">
    <text evidence="3">Belongs to the glycosyltransferase 31 family. Beta3-Gal-T subfamily.</text>
</comment>
<dbReference type="EMBL" id="JAIZAY010000018">
    <property type="protein sequence ID" value="KAJ8024527.1"/>
    <property type="molecule type" value="Genomic_DNA"/>
</dbReference>
<dbReference type="PANTHER" id="PTHR23033:SF14">
    <property type="entry name" value="GLYCOPROTEIN-N-ACETYLGALACTOSAMINE 3-BETA-GALACTOSYLTRANSFERASE 1-RELATED"/>
    <property type="match status" value="1"/>
</dbReference>
<dbReference type="Pfam" id="PF02434">
    <property type="entry name" value="Fringe"/>
    <property type="match status" value="1"/>
</dbReference>
<evidence type="ECO:0000256" key="11">
    <source>
        <dbReference type="ARBA" id="ARBA00023136"/>
    </source>
</evidence>
<dbReference type="GO" id="GO:0000166">
    <property type="term" value="F:nucleotide binding"/>
    <property type="evidence" value="ECO:0007669"/>
    <property type="project" value="UniProtKB-KW"/>
</dbReference>
<dbReference type="OrthoDB" id="414175at2759"/>
<dbReference type="Gene3D" id="3.90.550.50">
    <property type="match status" value="1"/>
</dbReference>
<keyword evidence="7" id="KW-0812">Transmembrane</keyword>
<feature type="region of interest" description="Disordered" evidence="12">
    <location>
        <begin position="273"/>
        <end position="360"/>
    </location>
</feature>
<evidence type="ECO:0000313" key="14">
    <source>
        <dbReference type="EMBL" id="KAJ8024527.1"/>
    </source>
</evidence>
<comment type="subcellular location">
    <subcellularLocation>
        <location evidence="1">Membrane</location>
        <topology evidence="1">Single-pass type II membrane protein</topology>
    </subcellularLocation>
</comment>
<keyword evidence="15" id="KW-1185">Reference proteome</keyword>
<proteinExistence type="inferred from homology"/>
<feature type="compositionally biased region" description="Polar residues" evidence="12">
    <location>
        <begin position="275"/>
        <end position="288"/>
    </location>
</feature>
<keyword evidence="5" id="KW-0328">Glycosyltransferase</keyword>
<evidence type="ECO:0000259" key="13">
    <source>
        <dbReference type="Pfam" id="PF02434"/>
    </source>
</evidence>
<evidence type="ECO:0000256" key="4">
    <source>
        <dbReference type="ARBA" id="ARBA00012557"/>
    </source>
</evidence>
<evidence type="ECO:0000256" key="5">
    <source>
        <dbReference type="ARBA" id="ARBA00022676"/>
    </source>
</evidence>
<dbReference type="AlphaFoldDB" id="A0A9Q1BH57"/>
<keyword evidence="6" id="KW-0808">Transferase</keyword>
<evidence type="ECO:0000313" key="15">
    <source>
        <dbReference type="Proteomes" id="UP001152320"/>
    </source>
</evidence>
<sequence>MSSRVRILCFIVTHPGNLQEKAAHVKVTWARRCNTVLFISSENTDFPTIAVVDHEGREYLWQKTSGAFDYIYTHYLDKADWFLKADDDTYVIVENLRKLVSVYNPDEPIFFGRKFKRPNNDKIVFMQGGAGYVLSRKAVELLVVNIFRNSKYASRMNRHPPEDAMISALLLEAGVKEGYSRDGIHETFHPAAPEDTVVPDTFPIVHKFASFNFYPVKQGLECCSNYTISFHYVTPDTMYWLEHMVYQLRPFGVGYYACPSDIRAIVGLQEDPQDGSVNATEGQGATNVETKEELPNKKPKEKPEPQKKRDPKRKSVIAPVNTEDLAEKKKEEKTKSEKKRAPRRREKRVKGDDDVKEDEK</sequence>
<gene>
    <name evidence="14" type="ORF">HOLleu_34460</name>
</gene>
<keyword evidence="10" id="KW-1133">Transmembrane helix</keyword>
<evidence type="ECO:0000256" key="1">
    <source>
        <dbReference type="ARBA" id="ARBA00004606"/>
    </source>
</evidence>
<organism evidence="14 15">
    <name type="scientific">Holothuria leucospilota</name>
    <name type="common">Black long sea cucumber</name>
    <name type="synonym">Mertensiothuria leucospilota</name>
    <dbReference type="NCBI Taxonomy" id="206669"/>
    <lineage>
        <taxon>Eukaryota</taxon>
        <taxon>Metazoa</taxon>
        <taxon>Echinodermata</taxon>
        <taxon>Eleutherozoa</taxon>
        <taxon>Echinozoa</taxon>
        <taxon>Holothuroidea</taxon>
        <taxon>Aspidochirotacea</taxon>
        <taxon>Aspidochirotida</taxon>
        <taxon>Holothuriidae</taxon>
        <taxon>Holothuria</taxon>
    </lineage>
</organism>
<accession>A0A9Q1BH57</accession>
<dbReference type="GO" id="GO:0016020">
    <property type="term" value="C:membrane"/>
    <property type="evidence" value="ECO:0007669"/>
    <property type="project" value="UniProtKB-SubCell"/>
</dbReference>
<comment type="caution">
    <text evidence="14">The sequence shown here is derived from an EMBL/GenBank/DDBJ whole genome shotgun (WGS) entry which is preliminary data.</text>
</comment>